<evidence type="ECO:0000256" key="5">
    <source>
        <dbReference type="ARBA" id="ARBA00035525"/>
    </source>
</evidence>
<evidence type="ECO:0000256" key="2">
    <source>
        <dbReference type="ARBA" id="ARBA00022980"/>
    </source>
</evidence>
<comment type="similarity">
    <text evidence="1 6">Belongs to the universal ribosomal protein uS8 family.</text>
</comment>
<accession>A0A0G0K732</accession>
<dbReference type="PROSITE" id="PS00053">
    <property type="entry name" value="RIBOSOMAL_S8"/>
    <property type="match status" value="1"/>
</dbReference>
<protein>
    <recommendedName>
        <fullName evidence="4">Small ribosomal subunit protein uS8</fullName>
    </recommendedName>
    <alternativeName>
        <fullName evidence="5">30S ribosomal protein S8</fullName>
    </alternativeName>
</protein>
<dbReference type="Gene3D" id="3.30.1490.10">
    <property type="match status" value="1"/>
</dbReference>
<keyword evidence="2 6" id="KW-0689">Ribosomal protein</keyword>
<dbReference type="GO" id="GO:0003735">
    <property type="term" value="F:structural constituent of ribosome"/>
    <property type="evidence" value="ECO:0007669"/>
    <property type="project" value="InterPro"/>
</dbReference>
<dbReference type="InterPro" id="IPR000630">
    <property type="entry name" value="Ribosomal_uS8"/>
</dbReference>
<evidence type="ECO:0000313" key="7">
    <source>
        <dbReference type="EMBL" id="KKQ74617.1"/>
    </source>
</evidence>
<dbReference type="STRING" id="1618336.US94_C0001G0018"/>
<dbReference type="SUPFAM" id="SSF56047">
    <property type="entry name" value="Ribosomal protein S8"/>
    <property type="match status" value="1"/>
</dbReference>
<dbReference type="GO" id="GO:0006412">
    <property type="term" value="P:translation"/>
    <property type="evidence" value="ECO:0007669"/>
    <property type="project" value="InterPro"/>
</dbReference>
<dbReference type="Pfam" id="PF00410">
    <property type="entry name" value="Ribosomal_S8"/>
    <property type="match status" value="1"/>
</dbReference>
<reference evidence="7 8" key="1">
    <citation type="journal article" date="2015" name="Nature">
        <title>rRNA introns, odd ribosomes, and small enigmatic genomes across a large radiation of phyla.</title>
        <authorList>
            <person name="Brown C.T."/>
            <person name="Hug L.A."/>
            <person name="Thomas B.C."/>
            <person name="Sharon I."/>
            <person name="Castelle C.J."/>
            <person name="Singh A."/>
            <person name="Wilkins M.J."/>
            <person name="Williams K.H."/>
            <person name="Banfield J.F."/>
        </authorList>
    </citation>
    <scope>NUCLEOTIDE SEQUENCE [LARGE SCALE GENOMIC DNA]</scope>
</reference>
<dbReference type="Gene3D" id="3.30.1370.30">
    <property type="match status" value="1"/>
</dbReference>
<dbReference type="GO" id="GO:1990904">
    <property type="term" value="C:ribonucleoprotein complex"/>
    <property type="evidence" value="ECO:0007669"/>
    <property type="project" value="UniProtKB-KW"/>
</dbReference>
<name>A0A0G0K732_9BACT</name>
<dbReference type="GO" id="GO:0005737">
    <property type="term" value="C:cytoplasm"/>
    <property type="evidence" value="ECO:0007669"/>
    <property type="project" value="UniProtKB-ARBA"/>
</dbReference>
<dbReference type="NCBIfam" id="NF001109">
    <property type="entry name" value="PRK00136.1"/>
    <property type="match status" value="1"/>
</dbReference>
<gene>
    <name evidence="7" type="ORF">US94_C0001G0018</name>
</gene>
<evidence type="ECO:0000256" key="3">
    <source>
        <dbReference type="ARBA" id="ARBA00023274"/>
    </source>
</evidence>
<proteinExistence type="inferred from homology"/>
<dbReference type="GO" id="GO:0005840">
    <property type="term" value="C:ribosome"/>
    <property type="evidence" value="ECO:0007669"/>
    <property type="project" value="UniProtKB-KW"/>
</dbReference>
<organism evidence="7 8">
    <name type="scientific">Berkelbacteria bacterium GW2011_GWB1_38_5</name>
    <dbReference type="NCBI Taxonomy" id="1618336"/>
    <lineage>
        <taxon>Bacteria</taxon>
        <taxon>Candidatus Berkelbacteria</taxon>
    </lineage>
</organism>
<dbReference type="EMBL" id="LBUX01000001">
    <property type="protein sequence ID" value="KKQ74617.1"/>
    <property type="molecule type" value="Genomic_DNA"/>
</dbReference>
<dbReference type="AlphaFoldDB" id="A0A0G0K732"/>
<dbReference type="Proteomes" id="UP000034498">
    <property type="component" value="Unassembled WGS sequence"/>
</dbReference>
<evidence type="ECO:0000313" key="8">
    <source>
        <dbReference type="Proteomes" id="UP000034498"/>
    </source>
</evidence>
<sequence>MDPIAQMFTNILNAKNADQKKLTVQFSKLKMGILSILKEHGYVDDFKENKIDKFTYIEIKLRDINKLNGIRRISRPGRRYYATSSRIPLLKGSRGIIIISTSQGLMNGEDARKKGLGGEVIAEVN</sequence>
<dbReference type="FunFam" id="3.30.1490.10:FF:000001">
    <property type="entry name" value="30S ribosomal protein S8"/>
    <property type="match status" value="1"/>
</dbReference>
<dbReference type="InterPro" id="IPR035987">
    <property type="entry name" value="Ribosomal_uS8_sf"/>
</dbReference>
<comment type="caution">
    <text evidence="7">The sequence shown here is derived from an EMBL/GenBank/DDBJ whole genome shotgun (WGS) entry which is preliminary data.</text>
</comment>
<dbReference type="PANTHER" id="PTHR11758">
    <property type="entry name" value="40S RIBOSOMAL PROTEIN S15A"/>
    <property type="match status" value="1"/>
</dbReference>
<evidence type="ECO:0000256" key="4">
    <source>
        <dbReference type="ARBA" id="ARBA00035258"/>
    </source>
</evidence>
<dbReference type="InterPro" id="IPR047863">
    <property type="entry name" value="Ribosomal_uS8_CS"/>
</dbReference>
<evidence type="ECO:0000256" key="6">
    <source>
        <dbReference type="RuleBase" id="RU003660"/>
    </source>
</evidence>
<keyword evidence="3 6" id="KW-0687">Ribonucleoprotein</keyword>
<evidence type="ECO:0000256" key="1">
    <source>
        <dbReference type="ARBA" id="ARBA00006471"/>
    </source>
</evidence>